<dbReference type="Gene3D" id="3.30.160.60">
    <property type="entry name" value="Classic Zinc Finger"/>
    <property type="match status" value="2"/>
</dbReference>
<evidence type="ECO:0000256" key="2">
    <source>
        <dbReference type="ARBA" id="ARBA00022737"/>
    </source>
</evidence>
<dbReference type="InterPro" id="IPR050688">
    <property type="entry name" value="Zinc_finger/UBP_domain"/>
</dbReference>
<keyword evidence="4" id="KW-0862">Zinc</keyword>
<dbReference type="GO" id="GO:0005634">
    <property type="term" value="C:nucleus"/>
    <property type="evidence" value="ECO:0007669"/>
    <property type="project" value="TreeGrafter"/>
</dbReference>
<accession>A0AAW1U554</accession>
<evidence type="ECO:0000256" key="1">
    <source>
        <dbReference type="ARBA" id="ARBA00022723"/>
    </source>
</evidence>
<dbReference type="GO" id="GO:0045944">
    <property type="term" value="P:positive regulation of transcription by RNA polymerase II"/>
    <property type="evidence" value="ECO:0007669"/>
    <property type="project" value="TreeGrafter"/>
</dbReference>
<evidence type="ECO:0000259" key="5">
    <source>
        <dbReference type="PROSITE" id="PS00028"/>
    </source>
</evidence>
<organism evidence="6 7">
    <name type="scientific">Henosepilachna vigintioctopunctata</name>
    <dbReference type="NCBI Taxonomy" id="420089"/>
    <lineage>
        <taxon>Eukaryota</taxon>
        <taxon>Metazoa</taxon>
        <taxon>Ecdysozoa</taxon>
        <taxon>Arthropoda</taxon>
        <taxon>Hexapoda</taxon>
        <taxon>Insecta</taxon>
        <taxon>Pterygota</taxon>
        <taxon>Neoptera</taxon>
        <taxon>Endopterygota</taxon>
        <taxon>Coleoptera</taxon>
        <taxon>Polyphaga</taxon>
        <taxon>Cucujiformia</taxon>
        <taxon>Coccinelloidea</taxon>
        <taxon>Coccinellidae</taxon>
        <taxon>Epilachninae</taxon>
        <taxon>Epilachnini</taxon>
        <taxon>Henosepilachna</taxon>
    </lineage>
</organism>
<dbReference type="PANTHER" id="PTHR24403:SF67">
    <property type="entry name" value="FI01116P-RELATED"/>
    <property type="match status" value="1"/>
</dbReference>
<sequence>MDKTIQQNTFMERLIDENTEIFVFDEVEYSSKNYAQIEHLNENLCSSNFSDGSPTVDNQYELVDPDGSGIEFIEEQSSTEELEDNYIMNYKANLTVKDFWNCPYCLYKAKQIDFLHSHIVDTHASVTCYKCQECQYAHAQISLVMAHYNRKHNKVKYQCPDCKFKFTTLWNCQGHILTRHPDKAQKLLQILIKKKNLNGNNKHCPYCEFEVHSSTLLKRHVETIHSEVIRFKCLYCMYNNLDTDEVVEHMKDAHPDEIEDIE</sequence>
<dbReference type="AlphaFoldDB" id="A0AAW1U554"/>
<keyword evidence="3" id="KW-0863">Zinc-finger</keyword>
<comment type="caution">
    <text evidence="6">The sequence shown here is derived from an EMBL/GenBank/DDBJ whole genome shotgun (WGS) entry which is preliminary data.</text>
</comment>
<dbReference type="InterPro" id="IPR013087">
    <property type="entry name" value="Znf_C2H2_type"/>
</dbReference>
<evidence type="ECO:0000256" key="3">
    <source>
        <dbReference type="ARBA" id="ARBA00022771"/>
    </source>
</evidence>
<dbReference type="PROSITE" id="PS00028">
    <property type="entry name" value="ZINC_FINGER_C2H2_1"/>
    <property type="match status" value="2"/>
</dbReference>
<dbReference type="EMBL" id="JARQZJ010000035">
    <property type="protein sequence ID" value="KAK9876075.1"/>
    <property type="molecule type" value="Genomic_DNA"/>
</dbReference>
<feature type="domain" description="C2H2-type" evidence="5">
    <location>
        <begin position="204"/>
        <end position="225"/>
    </location>
</feature>
<evidence type="ECO:0000313" key="6">
    <source>
        <dbReference type="EMBL" id="KAK9876075.1"/>
    </source>
</evidence>
<keyword evidence="7" id="KW-1185">Reference proteome</keyword>
<keyword evidence="2" id="KW-0677">Repeat</keyword>
<proteinExistence type="predicted"/>
<dbReference type="SMART" id="SM00355">
    <property type="entry name" value="ZnF_C2H2"/>
    <property type="match status" value="5"/>
</dbReference>
<keyword evidence="1" id="KW-0479">Metal-binding</keyword>
<evidence type="ECO:0000313" key="7">
    <source>
        <dbReference type="Proteomes" id="UP001431783"/>
    </source>
</evidence>
<dbReference type="GO" id="GO:0008270">
    <property type="term" value="F:zinc ion binding"/>
    <property type="evidence" value="ECO:0007669"/>
    <property type="project" value="UniProtKB-KW"/>
</dbReference>
<dbReference type="PANTHER" id="PTHR24403">
    <property type="entry name" value="ZINC FINGER PROTEIN"/>
    <property type="match status" value="1"/>
</dbReference>
<feature type="domain" description="C2H2-type" evidence="5">
    <location>
        <begin position="159"/>
        <end position="180"/>
    </location>
</feature>
<protein>
    <recommendedName>
        <fullName evidence="5">C2H2-type domain-containing protein</fullName>
    </recommendedName>
</protein>
<gene>
    <name evidence="6" type="ORF">WA026_011186</name>
</gene>
<evidence type="ECO:0000256" key="4">
    <source>
        <dbReference type="ARBA" id="ARBA00022833"/>
    </source>
</evidence>
<name>A0AAW1U554_9CUCU</name>
<dbReference type="Proteomes" id="UP001431783">
    <property type="component" value="Unassembled WGS sequence"/>
</dbReference>
<reference evidence="6 7" key="1">
    <citation type="submission" date="2023-03" db="EMBL/GenBank/DDBJ databases">
        <title>Genome insight into feeding habits of ladybird beetles.</title>
        <authorList>
            <person name="Li H.-S."/>
            <person name="Huang Y.-H."/>
            <person name="Pang H."/>
        </authorList>
    </citation>
    <scope>NUCLEOTIDE SEQUENCE [LARGE SCALE GENOMIC DNA]</scope>
    <source>
        <strain evidence="6">SYSU_2023b</strain>
        <tissue evidence="6">Whole body</tissue>
    </source>
</reference>